<feature type="region of interest" description="Disordered" evidence="9">
    <location>
        <begin position="1"/>
        <end position="43"/>
    </location>
</feature>
<organism evidence="12 13">
    <name type="scientific">Corynebacterium bovis DSM 20582 = CIP 54.80</name>
    <dbReference type="NCBI Taxonomy" id="927655"/>
    <lineage>
        <taxon>Bacteria</taxon>
        <taxon>Bacillati</taxon>
        <taxon>Actinomycetota</taxon>
        <taxon>Actinomycetes</taxon>
        <taxon>Mycobacteriales</taxon>
        <taxon>Corynebacteriaceae</taxon>
        <taxon>Corynebacterium</taxon>
    </lineage>
</organism>
<keyword evidence="10" id="KW-0472">Membrane</keyword>
<proteinExistence type="predicted"/>
<feature type="transmembrane region" description="Helical" evidence="10">
    <location>
        <begin position="94"/>
        <end position="115"/>
    </location>
</feature>
<protein>
    <recommendedName>
        <fullName evidence="2">histidine kinase</fullName>
        <ecNumber evidence="2">2.7.13.3</ecNumber>
    </recommendedName>
</protein>
<dbReference type="GO" id="GO:0005524">
    <property type="term" value="F:ATP binding"/>
    <property type="evidence" value="ECO:0007669"/>
    <property type="project" value="UniProtKB-KW"/>
</dbReference>
<keyword evidence="4" id="KW-0808">Transferase</keyword>
<feature type="transmembrane region" description="Helical" evidence="10">
    <location>
        <begin position="122"/>
        <end position="137"/>
    </location>
</feature>
<dbReference type="RefSeq" id="WP_010266933.1">
    <property type="nucleotide sequence ID" value="NZ_CP047187.1"/>
</dbReference>
<dbReference type="PANTHER" id="PTHR24421">
    <property type="entry name" value="NITRATE/NITRITE SENSOR PROTEIN NARX-RELATED"/>
    <property type="match status" value="1"/>
</dbReference>
<keyword evidence="10" id="KW-1133">Transmembrane helix</keyword>
<dbReference type="GO" id="GO:0046983">
    <property type="term" value="F:protein dimerization activity"/>
    <property type="evidence" value="ECO:0007669"/>
    <property type="project" value="InterPro"/>
</dbReference>
<feature type="transmembrane region" description="Helical" evidence="10">
    <location>
        <begin position="69"/>
        <end position="88"/>
    </location>
</feature>
<dbReference type="InterPro" id="IPR050482">
    <property type="entry name" value="Sensor_HK_TwoCompSys"/>
</dbReference>
<dbReference type="GO" id="GO:0016020">
    <property type="term" value="C:membrane"/>
    <property type="evidence" value="ECO:0007669"/>
    <property type="project" value="InterPro"/>
</dbReference>
<comment type="catalytic activity">
    <reaction evidence="1">
        <text>ATP + protein L-histidine = ADP + protein N-phospho-L-histidine.</text>
        <dbReference type="EC" id="2.7.13.3"/>
    </reaction>
</comment>
<evidence type="ECO:0000256" key="9">
    <source>
        <dbReference type="SAM" id="MobiDB-lite"/>
    </source>
</evidence>
<evidence type="ECO:0000256" key="4">
    <source>
        <dbReference type="ARBA" id="ARBA00022679"/>
    </source>
</evidence>
<feature type="transmembrane region" description="Helical" evidence="10">
    <location>
        <begin position="168"/>
        <end position="190"/>
    </location>
</feature>
<dbReference type="InterPro" id="IPR036890">
    <property type="entry name" value="HATPase_C_sf"/>
</dbReference>
<evidence type="ECO:0000313" key="13">
    <source>
        <dbReference type="Proteomes" id="UP000612712"/>
    </source>
</evidence>
<keyword evidence="5" id="KW-0547">Nucleotide-binding</keyword>
<sequence length="463" mass="49329">MTPVNSPDPVSGSTPPSRPVAPRTSGPAVPSDARGVSAGPARQSSSTRRILRYGALGDPDVPWWRDRGLWIQAVVQVPLFVTFGYGVNASMFELPVLVRSVAVVGYMIAFVGLLVQRRRPQLGVGTVALGLIPVLIGEPGNYVLAYGIVCREAWFIAAYIVQGRRWWLAALVTGSLAGVGLTLPAAYVFYRSWSTQDLSFLLMDSFSRNVAMLSVYGLLALVSIALFWQLGLRTRRRNEEVATLEARAELAAATERNRIAREMHDIVAHSLTAVIAQADGGRYIGRKDPEKAIAALESISSTGREALGQMRELLSVLREDGPRSADSVPGVDDVPLLVADACRSGADVSLESVGAARPVPVAVGLTVYRCVQEALTNVLKHAGPTRASVVLDWSTPSWLRVRVDNAPGEGLVTGQPALSDSAGQGLIGVAEWARIHGGQARWGASSVYPGGWVVCVAVPVPKG</sequence>
<dbReference type="Proteomes" id="UP000612712">
    <property type="component" value="Unassembled WGS sequence"/>
</dbReference>
<dbReference type="GO" id="GO:0000155">
    <property type="term" value="F:phosphorelay sensor kinase activity"/>
    <property type="evidence" value="ECO:0007669"/>
    <property type="project" value="InterPro"/>
</dbReference>
<evidence type="ECO:0000256" key="5">
    <source>
        <dbReference type="ARBA" id="ARBA00022741"/>
    </source>
</evidence>
<dbReference type="EC" id="2.7.13.3" evidence="2"/>
<evidence type="ECO:0000256" key="1">
    <source>
        <dbReference type="ARBA" id="ARBA00000085"/>
    </source>
</evidence>
<name>A0A8I0CKK5_9CORY</name>
<dbReference type="InterPro" id="IPR011712">
    <property type="entry name" value="Sig_transdc_His_kin_sub3_dim/P"/>
</dbReference>
<dbReference type="Pfam" id="PF07730">
    <property type="entry name" value="HisKA_3"/>
    <property type="match status" value="1"/>
</dbReference>
<keyword evidence="7" id="KW-0067">ATP-binding</keyword>
<evidence type="ECO:0000256" key="3">
    <source>
        <dbReference type="ARBA" id="ARBA00022553"/>
    </source>
</evidence>
<keyword evidence="8" id="KW-0902">Two-component regulatory system</keyword>
<keyword evidence="10" id="KW-0812">Transmembrane</keyword>
<accession>A0A8I0CKK5</accession>
<reference evidence="12" key="1">
    <citation type="submission" date="2020-08" db="EMBL/GenBank/DDBJ databases">
        <title>Sequencing the genomes of 1000 actinobacteria strains.</title>
        <authorList>
            <person name="Klenk H.-P."/>
        </authorList>
    </citation>
    <scope>NUCLEOTIDE SEQUENCE</scope>
    <source>
        <strain evidence="12">DSM 20582</strain>
    </source>
</reference>
<evidence type="ECO:0000259" key="11">
    <source>
        <dbReference type="Pfam" id="PF07730"/>
    </source>
</evidence>
<keyword evidence="6 12" id="KW-0418">Kinase</keyword>
<evidence type="ECO:0000256" key="8">
    <source>
        <dbReference type="ARBA" id="ARBA00023012"/>
    </source>
</evidence>
<evidence type="ECO:0000313" key="12">
    <source>
        <dbReference type="EMBL" id="MBB3115647.1"/>
    </source>
</evidence>
<dbReference type="SUPFAM" id="SSF55874">
    <property type="entry name" value="ATPase domain of HSP90 chaperone/DNA topoisomerase II/histidine kinase"/>
    <property type="match status" value="1"/>
</dbReference>
<dbReference type="PANTHER" id="PTHR24421:SF10">
    <property type="entry name" value="NITRATE_NITRITE SENSOR PROTEIN NARQ"/>
    <property type="match status" value="1"/>
</dbReference>
<dbReference type="CDD" id="cd16917">
    <property type="entry name" value="HATPase_UhpB-NarQ-NarX-like"/>
    <property type="match status" value="1"/>
</dbReference>
<gene>
    <name evidence="12" type="ORF">FHU32_000863</name>
</gene>
<keyword evidence="3" id="KW-0597">Phosphoprotein</keyword>
<evidence type="ECO:0000256" key="2">
    <source>
        <dbReference type="ARBA" id="ARBA00012438"/>
    </source>
</evidence>
<evidence type="ECO:0000256" key="10">
    <source>
        <dbReference type="SAM" id="Phobius"/>
    </source>
</evidence>
<dbReference type="EMBL" id="JACHWT010000003">
    <property type="protein sequence ID" value="MBB3115647.1"/>
    <property type="molecule type" value="Genomic_DNA"/>
</dbReference>
<feature type="transmembrane region" description="Helical" evidence="10">
    <location>
        <begin position="210"/>
        <end position="228"/>
    </location>
</feature>
<feature type="domain" description="Signal transduction histidine kinase subgroup 3 dimerisation and phosphoacceptor" evidence="11">
    <location>
        <begin position="255"/>
        <end position="320"/>
    </location>
</feature>
<dbReference type="AlphaFoldDB" id="A0A8I0CKK5"/>
<dbReference type="Gene3D" id="3.30.565.10">
    <property type="entry name" value="Histidine kinase-like ATPase, C-terminal domain"/>
    <property type="match status" value="1"/>
</dbReference>
<dbReference type="Gene3D" id="1.20.5.1930">
    <property type="match status" value="1"/>
</dbReference>
<evidence type="ECO:0000256" key="6">
    <source>
        <dbReference type="ARBA" id="ARBA00022777"/>
    </source>
</evidence>
<comment type="caution">
    <text evidence="12">The sequence shown here is derived from an EMBL/GenBank/DDBJ whole genome shotgun (WGS) entry which is preliminary data.</text>
</comment>
<evidence type="ECO:0000256" key="7">
    <source>
        <dbReference type="ARBA" id="ARBA00022840"/>
    </source>
</evidence>